<keyword evidence="1" id="KW-0812">Transmembrane</keyword>
<feature type="transmembrane region" description="Helical" evidence="1">
    <location>
        <begin position="57"/>
        <end position="77"/>
    </location>
</feature>
<keyword evidence="1" id="KW-0472">Membrane</keyword>
<evidence type="ECO:0000313" key="3">
    <source>
        <dbReference type="Proteomes" id="UP000023152"/>
    </source>
</evidence>
<feature type="non-terminal residue" evidence="2">
    <location>
        <position position="262"/>
    </location>
</feature>
<sequence>MYGSVETCLIKNEKINLRKVQSRANKNKCNIVSSQKGHLKSSSIYEQYEQSSCTTEMSWILLTWAGIIIIILVEYFAQKGSLGSCAFFFFFLLEKSEDVLPAHKLRDIQPHLFRIETTVSKFHNTHKLQIADPDEIAYQWGITLAEHGTKVFIRGFYLSYFASTICNVLWTMCMVSNVESVGILCALAMFVLLCLCAYICYRHICDYHYHHNDFLQMHHHSIIKQSIQHYWDRKKQRRRSLMQQRIKQKKKKETLVKDLTSE</sequence>
<evidence type="ECO:0000256" key="1">
    <source>
        <dbReference type="SAM" id="Phobius"/>
    </source>
</evidence>
<evidence type="ECO:0000313" key="2">
    <source>
        <dbReference type="EMBL" id="ETO24464.1"/>
    </source>
</evidence>
<keyword evidence="3" id="KW-1185">Reference proteome</keyword>
<gene>
    <name evidence="2" type="ORF">RFI_12694</name>
</gene>
<comment type="caution">
    <text evidence="2">The sequence shown here is derived from an EMBL/GenBank/DDBJ whole genome shotgun (WGS) entry which is preliminary data.</text>
</comment>
<reference evidence="2 3" key="1">
    <citation type="journal article" date="2013" name="Curr. Biol.">
        <title>The Genome of the Foraminiferan Reticulomyxa filosa.</title>
        <authorList>
            <person name="Glockner G."/>
            <person name="Hulsmann N."/>
            <person name="Schleicher M."/>
            <person name="Noegel A.A."/>
            <person name="Eichinger L."/>
            <person name="Gallinger C."/>
            <person name="Pawlowski J."/>
            <person name="Sierra R."/>
            <person name="Euteneuer U."/>
            <person name="Pillet L."/>
            <person name="Moustafa A."/>
            <person name="Platzer M."/>
            <person name="Groth M."/>
            <person name="Szafranski K."/>
            <person name="Schliwa M."/>
        </authorList>
    </citation>
    <scope>NUCLEOTIDE SEQUENCE [LARGE SCALE GENOMIC DNA]</scope>
</reference>
<feature type="transmembrane region" description="Helical" evidence="1">
    <location>
        <begin position="181"/>
        <end position="201"/>
    </location>
</feature>
<keyword evidence="1" id="KW-1133">Transmembrane helix</keyword>
<dbReference type="EMBL" id="ASPP01009207">
    <property type="protein sequence ID" value="ETO24464.1"/>
    <property type="molecule type" value="Genomic_DNA"/>
</dbReference>
<accession>X6NFF4</accession>
<name>X6NFF4_RETFI</name>
<dbReference type="Proteomes" id="UP000023152">
    <property type="component" value="Unassembled WGS sequence"/>
</dbReference>
<protein>
    <submittedName>
        <fullName evidence="2">Uncharacterized protein</fullName>
    </submittedName>
</protein>
<proteinExistence type="predicted"/>
<dbReference type="AlphaFoldDB" id="X6NFF4"/>
<organism evidence="2 3">
    <name type="scientific">Reticulomyxa filosa</name>
    <dbReference type="NCBI Taxonomy" id="46433"/>
    <lineage>
        <taxon>Eukaryota</taxon>
        <taxon>Sar</taxon>
        <taxon>Rhizaria</taxon>
        <taxon>Retaria</taxon>
        <taxon>Foraminifera</taxon>
        <taxon>Monothalamids</taxon>
        <taxon>Reticulomyxidae</taxon>
        <taxon>Reticulomyxa</taxon>
    </lineage>
</organism>
<feature type="transmembrane region" description="Helical" evidence="1">
    <location>
        <begin position="156"/>
        <end position="175"/>
    </location>
</feature>